<dbReference type="SMART" id="SM00671">
    <property type="entry name" value="SEL1"/>
    <property type="match status" value="1"/>
</dbReference>
<protein>
    <recommendedName>
        <fullName evidence="2">Sel1 repeat family protein</fullName>
    </recommendedName>
</protein>
<dbReference type="InterPro" id="IPR006597">
    <property type="entry name" value="Sel1-like"/>
</dbReference>
<dbReference type="SUPFAM" id="SSF81901">
    <property type="entry name" value="HCP-like"/>
    <property type="match status" value="1"/>
</dbReference>
<organism evidence="1">
    <name type="scientific">Edafosvirus sp</name>
    <dbReference type="NCBI Taxonomy" id="2487765"/>
    <lineage>
        <taxon>Viruses</taxon>
        <taxon>Varidnaviria</taxon>
        <taxon>Bamfordvirae</taxon>
        <taxon>Nucleocytoviricota</taxon>
        <taxon>Megaviricetes</taxon>
        <taxon>Imitervirales</taxon>
        <taxon>Mimiviridae</taxon>
        <taxon>Klosneuvirinae</taxon>
    </lineage>
</organism>
<name>A0A3G4ZWQ5_9VIRU</name>
<dbReference type="EMBL" id="MK072098">
    <property type="protein sequence ID" value="AYV78784.1"/>
    <property type="molecule type" value="Genomic_DNA"/>
</dbReference>
<gene>
    <name evidence="1" type="ORF">Edafosvirus33_4</name>
</gene>
<dbReference type="InterPro" id="IPR011990">
    <property type="entry name" value="TPR-like_helical_dom_sf"/>
</dbReference>
<evidence type="ECO:0000313" key="1">
    <source>
        <dbReference type="EMBL" id="AYV78784.1"/>
    </source>
</evidence>
<dbReference type="Gene3D" id="1.25.40.10">
    <property type="entry name" value="Tetratricopeptide repeat domain"/>
    <property type="match status" value="1"/>
</dbReference>
<dbReference type="Pfam" id="PF02389">
    <property type="entry name" value="Cornifin"/>
    <property type="match status" value="1"/>
</dbReference>
<reference evidence="1" key="1">
    <citation type="submission" date="2018-10" db="EMBL/GenBank/DDBJ databases">
        <title>Hidden diversity of soil giant viruses.</title>
        <authorList>
            <person name="Schulz F."/>
            <person name="Alteio L."/>
            <person name="Goudeau D."/>
            <person name="Ryan E.M."/>
            <person name="Malmstrom R.R."/>
            <person name="Blanchard J."/>
            <person name="Woyke T."/>
        </authorList>
    </citation>
    <scope>NUCLEOTIDE SEQUENCE</scope>
    <source>
        <strain evidence="1">EDV1</strain>
    </source>
</reference>
<sequence>MLLKLITLNIMGTTIGYIRQDTLDLASIQQQLEQDKMNYKIAFQICNYHIKKYKCPQATYLKGLMHSGYYCGHINWDKAKKLFESVEKNYAPAMRELALMYYYGKQEWLKSRKPIGIINNEQLGLLQTKVKITLANSHNVTEGRDHKKSFELLNNAIKLIPDDGVALLYLGKLLEFGTGVEQNYKLAMERYKESLQVGEKIALDFICSMYIGGKGFELDNNDATRWFTMAEATSRNFSKLNMAKFYEARKDYDMAFKYCSEYIAETHDNQYEKMLSDLTVKNKVAEPIDYKVAEPIDHKVVEPVDHKVAEPVDHKVAEPVDHKVVESVDNKAIEPVEHKVAEPVV</sequence>
<evidence type="ECO:0008006" key="2">
    <source>
        <dbReference type="Google" id="ProtNLM"/>
    </source>
</evidence>
<proteinExistence type="predicted"/>
<accession>A0A3G4ZWQ5</accession>